<proteinExistence type="predicted"/>
<reference evidence="1" key="1">
    <citation type="submission" date="2021-10" db="EMBL/GenBank/DDBJ databases">
        <title>Melipona bicolor Genome sequencing and assembly.</title>
        <authorList>
            <person name="Araujo N.S."/>
            <person name="Arias M.C."/>
        </authorList>
    </citation>
    <scope>NUCLEOTIDE SEQUENCE</scope>
    <source>
        <strain evidence="1">USP_2M_L1-L4_2017</strain>
        <tissue evidence="1">Whole body</tissue>
    </source>
</reference>
<dbReference type="AlphaFoldDB" id="A0AA40G9S6"/>
<sequence>MHVTRFSCMCTHGKQAHTHTHTHIHKERRVYTNGYHLPILFVSFQKKKREKKKTSLFYVRQIKALPSSFFSSSFFFAQLCHSRTPSRTIITVSPFPENNEENEKL</sequence>
<organism evidence="1 2">
    <name type="scientific">Melipona bicolor</name>
    <dbReference type="NCBI Taxonomy" id="60889"/>
    <lineage>
        <taxon>Eukaryota</taxon>
        <taxon>Metazoa</taxon>
        <taxon>Ecdysozoa</taxon>
        <taxon>Arthropoda</taxon>
        <taxon>Hexapoda</taxon>
        <taxon>Insecta</taxon>
        <taxon>Pterygota</taxon>
        <taxon>Neoptera</taxon>
        <taxon>Endopterygota</taxon>
        <taxon>Hymenoptera</taxon>
        <taxon>Apocrita</taxon>
        <taxon>Aculeata</taxon>
        <taxon>Apoidea</taxon>
        <taxon>Anthophila</taxon>
        <taxon>Apidae</taxon>
        <taxon>Melipona</taxon>
    </lineage>
</organism>
<comment type="caution">
    <text evidence="1">The sequence shown here is derived from an EMBL/GenBank/DDBJ whole genome shotgun (WGS) entry which is preliminary data.</text>
</comment>
<gene>
    <name evidence="1" type="ORF">K0M31_011191</name>
</gene>
<name>A0AA40G9S6_9HYME</name>
<evidence type="ECO:0000313" key="2">
    <source>
        <dbReference type="Proteomes" id="UP001177670"/>
    </source>
</evidence>
<accession>A0AA40G9S6</accession>
<dbReference type="Proteomes" id="UP001177670">
    <property type="component" value="Unassembled WGS sequence"/>
</dbReference>
<protein>
    <submittedName>
        <fullName evidence="1">Uncharacterized protein</fullName>
    </submittedName>
</protein>
<dbReference type="EMBL" id="JAHYIQ010000003">
    <property type="protein sequence ID" value="KAK1133376.1"/>
    <property type="molecule type" value="Genomic_DNA"/>
</dbReference>
<evidence type="ECO:0000313" key="1">
    <source>
        <dbReference type="EMBL" id="KAK1133376.1"/>
    </source>
</evidence>
<keyword evidence="2" id="KW-1185">Reference proteome</keyword>